<keyword evidence="2" id="KW-1185">Reference proteome</keyword>
<dbReference type="AlphaFoldDB" id="A0AAW5E0Z1"/>
<dbReference type="EMBL" id="JAKTTI010000003">
    <property type="protein sequence ID" value="MCH1624379.1"/>
    <property type="molecule type" value="Genomic_DNA"/>
</dbReference>
<dbReference type="PROSITE" id="PS51257">
    <property type="entry name" value="PROKAR_LIPOPROTEIN"/>
    <property type="match status" value="1"/>
</dbReference>
<evidence type="ECO:0000313" key="1">
    <source>
        <dbReference type="EMBL" id="MCH1624379.1"/>
    </source>
</evidence>
<proteinExistence type="predicted"/>
<reference evidence="1" key="1">
    <citation type="submission" date="2022-02" db="EMBL/GenBank/DDBJ databases">
        <title>Fredinandcohnia quinoae sp. nov. isolated from Chenopodium quinoa seeds.</title>
        <authorList>
            <person name="Saati-Santamaria Z."/>
            <person name="Flores-Felix J.D."/>
            <person name="Igual J.M."/>
            <person name="Velazquez E."/>
            <person name="Garcia-Fraile P."/>
            <person name="Martinez-Molina E."/>
        </authorList>
    </citation>
    <scope>NUCLEOTIDE SEQUENCE</scope>
    <source>
        <strain evidence="1">SECRCQ15</strain>
    </source>
</reference>
<evidence type="ECO:0008006" key="3">
    <source>
        <dbReference type="Google" id="ProtNLM"/>
    </source>
</evidence>
<name>A0AAW5E0Z1_9BACI</name>
<gene>
    <name evidence="1" type="ORF">MJG50_03485</name>
</gene>
<organism evidence="1 2">
    <name type="scientific">Fredinandcohnia quinoae</name>
    <dbReference type="NCBI Taxonomy" id="2918902"/>
    <lineage>
        <taxon>Bacteria</taxon>
        <taxon>Bacillati</taxon>
        <taxon>Bacillota</taxon>
        <taxon>Bacilli</taxon>
        <taxon>Bacillales</taxon>
        <taxon>Bacillaceae</taxon>
        <taxon>Fredinandcohnia</taxon>
    </lineage>
</organism>
<protein>
    <recommendedName>
        <fullName evidence="3">DUF4367 domain-containing protein</fullName>
    </recommendedName>
</protein>
<comment type="caution">
    <text evidence="1">The sequence shown here is derived from an EMBL/GenBank/DDBJ whole genome shotgun (WGS) entry which is preliminary data.</text>
</comment>
<sequence length="331" mass="37582">MKTTKKLLTSFTLIVLILAGCSDSGKDKPASTVKDVPASANDDKKAEVSNVVLENWEDHGEDEVIQDMLDYLKKVKFPEIKTIQNHSSLNISGTASGDYNASTTIAYTYENGDDIHLSITAFNTDRIHAVGKKEGEEVGQLKDGAPVYYKKSDYGDHEFYFENDGLFYKYFYNVSVENITFEDILPIIESQSNTSTLALDYQKEVPAFVNQYLVYPTKFQSAIPLGFVMFTTNSITFGYTRSEELKMTDLTYTISNNITEEYFVKYTADLEELTLDNGKKAFIQNTDEQVIQLFVEDNDRSYQLNINTNEDLSKFTSKELIEILNSIKMKK</sequence>
<dbReference type="Proteomes" id="UP001431131">
    <property type="component" value="Unassembled WGS sequence"/>
</dbReference>
<evidence type="ECO:0000313" key="2">
    <source>
        <dbReference type="Proteomes" id="UP001431131"/>
    </source>
</evidence>
<dbReference type="RefSeq" id="WP_240252743.1">
    <property type="nucleotide sequence ID" value="NZ_JAKTTI010000003.1"/>
</dbReference>
<accession>A0AAW5E0Z1</accession>